<name>A0A163JZD7_ABSGL</name>
<dbReference type="InterPro" id="IPR027951">
    <property type="entry name" value="Nepro_N"/>
</dbReference>
<protein>
    <recommendedName>
        <fullName evidence="2">Nucleolus and neural progenitor protein-like N-terminal domain-containing protein</fullName>
    </recommendedName>
</protein>
<feature type="compositionally biased region" description="Acidic residues" evidence="1">
    <location>
        <begin position="271"/>
        <end position="280"/>
    </location>
</feature>
<organism evidence="3">
    <name type="scientific">Absidia glauca</name>
    <name type="common">Pin mould</name>
    <dbReference type="NCBI Taxonomy" id="4829"/>
    <lineage>
        <taxon>Eukaryota</taxon>
        <taxon>Fungi</taxon>
        <taxon>Fungi incertae sedis</taxon>
        <taxon>Mucoromycota</taxon>
        <taxon>Mucoromycotina</taxon>
        <taxon>Mucoromycetes</taxon>
        <taxon>Mucorales</taxon>
        <taxon>Cunninghamellaceae</taxon>
        <taxon>Absidia</taxon>
    </lineage>
</organism>
<evidence type="ECO:0000313" key="4">
    <source>
        <dbReference type="Proteomes" id="UP000078561"/>
    </source>
</evidence>
<gene>
    <name evidence="3" type="primary">ABSGL_10256.1 scaffold 11814</name>
</gene>
<accession>A0A163JZD7</accession>
<proteinExistence type="predicted"/>
<evidence type="ECO:0000256" key="1">
    <source>
        <dbReference type="SAM" id="MobiDB-lite"/>
    </source>
</evidence>
<dbReference type="STRING" id="4829.A0A163JZD7"/>
<dbReference type="PANTHER" id="PTHR34761:SF1">
    <property type="entry name" value="NUCLEOLUS AND NEURAL PROGENITOR PROTEIN"/>
    <property type="match status" value="1"/>
</dbReference>
<evidence type="ECO:0000313" key="3">
    <source>
        <dbReference type="EMBL" id="SAM04395.1"/>
    </source>
</evidence>
<dbReference type="OrthoDB" id="114080at2759"/>
<dbReference type="PANTHER" id="PTHR34761">
    <property type="entry name" value="NUCLEOLUS AND NEURAL PROGENITOR PROTEIN"/>
    <property type="match status" value="1"/>
</dbReference>
<reference evidence="3" key="1">
    <citation type="submission" date="2016-04" db="EMBL/GenBank/DDBJ databases">
        <authorList>
            <person name="Evans L.H."/>
            <person name="Alamgir A."/>
            <person name="Owens N."/>
            <person name="Weber N.D."/>
            <person name="Virtaneva K."/>
            <person name="Barbian K."/>
            <person name="Babar A."/>
            <person name="Rosenke K."/>
        </authorList>
    </citation>
    <scope>NUCLEOTIDE SEQUENCE [LARGE SCALE GENOMIC DNA]</scope>
    <source>
        <strain evidence="3">CBS 101.48</strain>
    </source>
</reference>
<dbReference type="InParanoid" id="A0A163JZD7"/>
<sequence>MNTDPRAPPQRCVSNVRIDKTIPIDHAEALKKLGRYRHAFATRNKFWVEVAVLDRLNYKGKNQQRHFHRFKRSCEARRLIKRIQRLEVDKVLNHFYTLFWNEAALEKCVSRPHPPTTTIPTREFCEYVMQTLIATAILLDKLQVVLVEVYREYTTLLKLEHFVSLALVQLGISARLYTLAHKWVNELTECYDVIQRLHLAYPYGSKKTGCIYRCEPTTMKMERAKAEQWIENRLSFKSPVHFEFFLTHLGEDRNEKGAHATVDMGQKEEANTGDDDLGGR</sequence>
<dbReference type="Proteomes" id="UP000078561">
    <property type="component" value="Unassembled WGS sequence"/>
</dbReference>
<dbReference type="AlphaFoldDB" id="A0A163JZD7"/>
<dbReference type="InterPro" id="IPR052835">
    <property type="entry name" value="Nepro"/>
</dbReference>
<feature type="region of interest" description="Disordered" evidence="1">
    <location>
        <begin position="258"/>
        <end position="280"/>
    </location>
</feature>
<evidence type="ECO:0000259" key="2">
    <source>
        <dbReference type="Pfam" id="PF14780"/>
    </source>
</evidence>
<dbReference type="OMA" id="CHIWVNQ"/>
<dbReference type="GO" id="GO:0005634">
    <property type="term" value="C:nucleus"/>
    <property type="evidence" value="ECO:0007669"/>
    <property type="project" value="TreeGrafter"/>
</dbReference>
<dbReference type="EMBL" id="LT554361">
    <property type="protein sequence ID" value="SAM04395.1"/>
    <property type="molecule type" value="Genomic_DNA"/>
</dbReference>
<dbReference type="Pfam" id="PF14780">
    <property type="entry name" value="NEPRO_N"/>
    <property type="match status" value="1"/>
</dbReference>
<keyword evidence="4" id="KW-1185">Reference proteome</keyword>
<feature type="domain" description="Nucleolus and neural progenitor protein-like N-terminal" evidence="2">
    <location>
        <begin position="27"/>
        <end position="192"/>
    </location>
</feature>